<dbReference type="InterPro" id="IPR014044">
    <property type="entry name" value="CAP_dom"/>
</dbReference>
<dbReference type="Gene3D" id="3.40.33.10">
    <property type="entry name" value="CAP"/>
    <property type="match status" value="1"/>
</dbReference>
<dbReference type="Pfam" id="PF00188">
    <property type="entry name" value="CAP"/>
    <property type="match status" value="1"/>
</dbReference>
<evidence type="ECO:0000313" key="3">
    <source>
        <dbReference type="EMBL" id="RZF55772.1"/>
    </source>
</evidence>
<gene>
    <name evidence="3" type="ORF">EXE30_02890</name>
</gene>
<proteinExistence type="predicted"/>
<sequence>MNHLKSFIQAPVLILLTACSASSSIIPQTTAASVTQIQKTTTEISCQDLSNPAYQQAMLNAINEIRKHPRQCGQQHFPAAAALTWNNQLYQSAFAHSKDMTEHNFLGHVSSTGLDLKARLKRYQFKGRGGGENVARGHQNLNDVTQKWLTSPVHCSNIMNPKFTDYAVACIPNQSSQNRNYWTQQFGVR</sequence>
<keyword evidence="1" id="KW-0732">Signal</keyword>
<feature type="chain" id="PRO_5020437353" evidence="1">
    <location>
        <begin position="32"/>
        <end position="189"/>
    </location>
</feature>
<keyword evidence="4" id="KW-1185">Reference proteome</keyword>
<dbReference type="EMBL" id="SGIM01000002">
    <property type="protein sequence ID" value="RZF55772.1"/>
    <property type="molecule type" value="Genomic_DNA"/>
</dbReference>
<dbReference type="PROSITE" id="PS51257">
    <property type="entry name" value="PROKAR_LIPOPROTEIN"/>
    <property type="match status" value="1"/>
</dbReference>
<comment type="caution">
    <text evidence="3">The sequence shown here is derived from an EMBL/GenBank/DDBJ whole genome shotgun (WGS) entry which is preliminary data.</text>
</comment>
<dbReference type="InterPro" id="IPR035940">
    <property type="entry name" value="CAP_sf"/>
</dbReference>
<dbReference type="RefSeq" id="WP_130161116.1">
    <property type="nucleotide sequence ID" value="NZ_SGIM01000002.1"/>
</dbReference>
<feature type="domain" description="SCP" evidence="2">
    <location>
        <begin position="59"/>
        <end position="186"/>
    </location>
</feature>
<dbReference type="SUPFAM" id="SSF55797">
    <property type="entry name" value="PR-1-like"/>
    <property type="match status" value="1"/>
</dbReference>
<dbReference type="PANTHER" id="PTHR31157:SF1">
    <property type="entry name" value="SCP DOMAIN-CONTAINING PROTEIN"/>
    <property type="match status" value="1"/>
</dbReference>
<dbReference type="AlphaFoldDB" id="A0A4Q6XBN3"/>
<accession>A0A4Q6XBN3</accession>
<dbReference type="Proteomes" id="UP000292110">
    <property type="component" value="Unassembled WGS sequence"/>
</dbReference>
<protein>
    <submittedName>
        <fullName evidence="3">CAP domain-containing protein</fullName>
    </submittedName>
</protein>
<dbReference type="PANTHER" id="PTHR31157">
    <property type="entry name" value="SCP DOMAIN-CONTAINING PROTEIN"/>
    <property type="match status" value="1"/>
</dbReference>
<evidence type="ECO:0000259" key="2">
    <source>
        <dbReference type="Pfam" id="PF00188"/>
    </source>
</evidence>
<evidence type="ECO:0000256" key="1">
    <source>
        <dbReference type="SAM" id="SignalP"/>
    </source>
</evidence>
<name>A0A4Q6XBN3_9GAMM</name>
<dbReference type="CDD" id="cd05379">
    <property type="entry name" value="CAP_bacterial"/>
    <property type="match status" value="1"/>
</dbReference>
<organism evidence="3 4">
    <name type="scientific">Acinetobacter halotolerans</name>
    <dbReference type="NCBI Taxonomy" id="1752076"/>
    <lineage>
        <taxon>Bacteria</taxon>
        <taxon>Pseudomonadati</taxon>
        <taxon>Pseudomonadota</taxon>
        <taxon>Gammaproteobacteria</taxon>
        <taxon>Moraxellales</taxon>
        <taxon>Moraxellaceae</taxon>
        <taxon>Acinetobacter</taxon>
    </lineage>
</organism>
<reference evidence="3 4" key="1">
    <citation type="submission" date="2019-02" db="EMBL/GenBank/DDBJ databases">
        <title>The draft genome of Acinetobacter halotolerans strain JCM 31009.</title>
        <authorList>
            <person name="Qin J."/>
            <person name="Feng Y."/>
            <person name="Nemec A."/>
            <person name="Zong Z."/>
        </authorList>
    </citation>
    <scope>NUCLEOTIDE SEQUENCE [LARGE SCALE GENOMIC DNA]</scope>
    <source>
        <strain evidence="3 4">JCM 31009</strain>
    </source>
</reference>
<feature type="signal peptide" evidence="1">
    <location>
        <begin position="1"/>
        <end position="31"/>
    </location>
</feature>
<evidence type="ECO:0000313" key="4">
    <source>
        <dbReference type="Proteomes" id="UP000292110"/>
    </source>
</evidence>